<name>A0ABR8A3B5_9CYAN</name>
<feature type="transmembrane region" description="Helical" evidence="1">
    <location>
        <begin position="71"/>
        <end position="93"/>
    </location>
</feature>
<feature type="transmembrane region" description="Helical" evidence="1">
    <location>
        <begin position="99"/>
        <end position="123"/>
    </location>
</feature>
<protein>
    <submittedName>
        <fullName evidence="2">Uncharacterized protein</fullName>
    </submittedName>
</protein>
<evidence type="ECO:0000256" key="1">
    <source>
        <dbReference type="SAM" id="Phobius"/>
    </source>
</evidence>
<comment type="caution">
    <text evidence="2">The sequence shown here is derived from an EMBL/GenBank/DDBJ whole genome shotgun (WGS) entry which is preliminary data.</text>
</comment>
<dbReference type="Proteomes" id="UP000658514">
    <property type="component" value="Unassembled WGS sequence"/>
</dbReference>
<sequence length="267" mass="29807">MRNHIITVSAVCVGLVTALFGTNFFLNYREMQTNELLSLWSAIALLLYCLGIYTTALLFQQLSKQELDIEPSFLVLAGVMGLLVGRLLIHLYLSFLTSILSPGVILAIFPIALFLSVVGIHTACKFKRRKSSRNILILLLRAIIPCAIAVPLMMVYNNGFPGVTASAEIRQQWAEKEFHRYTTIVNSFKICQPIIDRVGNIKFIAPYYGKNYLIYDLGSSGDDGKLNLEIIGDKGVGIANLPYNQFTDASSVKLTYQNKTEQLNCRK</sequence>
<dbReference type="EMBL" id="JACJQH010000003">
    <property type="protein sequence ID" value="MBD2194451.1"/>
    <property type="molecule type" value="Genomic_DNA"/>
</dbReference>
<reference evidence="2 3" key="1">
    <citation type="journal article" date="2020" name="ISME J.">
        <title>Comparative genomics reveals insights into cyanobacterial evolution and habitat adaptation.</title>
        <authorList>
            <person name="Chen M.Y."/>
            <person name="Teng W.K."/>
            <person name="Zhao L."/>
            <person name="Hu C.X."/>
            <person name="Zhou Y.K."/>
            <person name="Han B.P."/>
            <person name="Song L.R."/>
            <person name="Shu W.S."/>
        </authorList>
    </citation>
    <scope>NUCLEOTIDE SEQUENCE [LARGE SCALE GENOMIC DNA]</scope>
    <source>
        <strain evidence="2 3">FACHB-288</strain>
    </source>
</reference>
<keyword evidence="1" id="KW-0812">Transmembrane</keyword>
<dbReference type="RefSeq" id="WP_190538580.1">
    <property type="nucleotide sequence ID" value="NZ_JACJQH010000003.1"/>
</dbReference>
<gene>
    <name evidence="2" type="ORF">H6G24_02930</name>
</gene>
<organism evidence="2 3">
    <name type="scientific">Calothrix parietina FACHB-288</name>
    <dbReference type="NCBI Taxonomy" id="2692896"/>
    <lineage>
        <taxon>Bacteria</taxon>
        <taxon>Bacillati</taxon>
        <taxon>Cyanobacteriota</taxon>
        <taxon>Cyanophyceae</taxon>
        <taxon>Nostocales</taxon>
        <taxon>Calotrichaceae</taxon>
        <taxon>Calothrix</taxon>
    </lineage>
</organism>
<accession>A0ABR8A3B5</accession>
<keyword evidence="3" id="KW-1185">Reference proteome</keyword>
<keyword evidence="1" id="KW-1133">Transmembrane helix</keyword>
<evidence type="ECO:0000313" key="3">
    <source>
        <dbReference type="Proteomes" id="UP000658514"/>
    </source>
</evidence>
<feature type="transmembrane region" description="Helical" evidence="1">
    <location>
        <begin position="37"/>
        <end position="59"/>
    </location>
</feature>
<evidence type="ECO:0000313" key="2">
    <source>
        <dbReference type="EMBL" id="MBD2194451.1"/>
    </source>
</evidence>
<keyword evidence="1" id="KW-0472">Membrane</keyword>
<feature type="transmembrane region" description="Helical" evidence="1">
    <location>
        <begin position="135"/>
        <end position="156"/>
    </location>
</feature>
<proteinExistence type="predicted"/>